<dbReference type="Proteomes" id="UP000305654">
    <property type="component" value="Unassembled WGS sequence"/>
</dbReference>
<dbReference type="InterPro" id="IPR058624">
    <property type="entry name" value="MdtA-like_HH"/>
</dbReference>
<dbReference type="Gene3D" id="1.10.287.470">
    <property type="entry name" value="Helix hairpin bin"/>
    <property type="match status" value="1"/>
</dbReference>
<dbReference type="Pfam" id="PF25963">
    <property type="entry name" value="Beta-barrel_AAEA"/>
    <property type="match status" value="1"/>
</dbReference>
<dbReference type="PANTHER" id="PTHR30386">
    <property type="entry name" value="MEMBRANE FUSION SUBUNIT OF EMRAB-TOLC MULTIDRUG EFFLUX PUMP"/>
    <property type="match status" value="1"/>
</dbReference>
<dbReference type="Gene3D" id="2.40.50.100">
    <property type="match status" value="1"/>
</dbReference>
<dbReference type="InterPro" id="IPR058625">
    <property type="entry name" value="MdtA-like_BSH"/>
</dbReference>
<evidence type="ECO:0000259" key="7">
    <source>
        <dbReference type="Pfam" id="PF25876"/>
    </source>
</evidence>
<dbReference type="Pfam" id="PF25876">
    <property type="entry name" value="HH_MFP_RND"/>
    <property type="match status" value="1"/>
</dbReference>
<name>A0A5R9J6F2_9PROT</name>
<evidence type="ECO:0000259" key="9">
    <source>
        <dbReference type="Pfam" id="PF25963"/>
    </source>
</evidence>
<protein>
    <submittedName>
        <fullName evidence="10">HlyD family secretion protein</fullName>
    </submittedName>
</protein>
<dbReference type="AlphaFoldDB" id="A0A5R9J6F2"/>
<feature type="compositionally biased region" description="Basic and acidic residues" evidence="5">
    <location>
        <begin position="27"/>
        <end position="51"/>
    </location>
</feature>
<sequence>MAENDSSGDDKDQDKSAEQGKSSGQGKPDDSAKNPDDKKASEQEQKREQSRQKAKPWVRLGLILFIIIVVVGGFFYWWTTRFEESTDDAFTAGRTITIAPHVAGYVVELDVNDNEFVHQGQVLARIDPRNYQATHDQAAATLEQAKGQLEGARYQVEVAKQNFPGQLKQAQGQLLIAEANEFNAETEYKRQHNIARAATTQQAVDNSTAGLKQAQGQVLQAQGTVQQNTPIQSNIGNATTRITQQAGSLAQAQAQLDLANLNLEWTVIRAPHDGWISQRNVERGNYVQAAQSLFSIVEPEVWITANFKETQINDIRPGQPVKISVDAYPSLKLEGHVDSIQNGSGAAFSAFPPENATGNYVKIVQRVPVKIIIDDGLNPNIPLPLGISVEPTVDTKSASGR</sequence>
<dbReference type="InterPro" id="IPR058634">
    <property type="entry name" value="AaeA-lik-b-barrel"/>
</dbReference>
<evidence type="ECO:0000256" key="6">
    <source>
        <dbReference type="SAM" id="Phobius"/>
    </source>
</evidence>
<feature type="domain" description="Multidrug resistance protein MdtA-like alpha-helical hairpin" evidence="7">
    <location>
        <begin position="166"/>
        <end position="227"/>
    </location>
</feature>
<dbReference type="PANTHER" id="PTHR30386:SF26">
    <property type="entry name" value="TRANSPORT PROTEIN COMB"/>
    <property type="match status" value="1"/>
</dbReference>
<feature type="transmembrane region" description="Helical" evidence="6">
    <location>
        <begin position="57"/>
        <end position="78"/>
    </location>
</feature>
<proteinExistence type="predicted"/>
<dbReference type="Pfam" id="PF25917">
    <property type="entry name" value="BSH_RND"/>
    <property type="match status" value="1"/>
</dbReference>
<dbReference type="GO" id="GO:0016020">
    <property type="term" value="C:membrane"/>
    <property type="evidence" value="ECO:0007669"/>
    <property type="project" value="UniProtKB-SubCell"/>
</dbReference>
<evidence type="ECO:0000256" key="4">
    <source>
        <dbReference type="ARBA" id="ARBA00023136"/>
    </source>
</evidence>
<dbReference type="InterPro" id="IPR050739">
    <property type="entry name" value="MFP"/>
</dbReference>
<organism evidence="10 11">
    <name type="scientific">Lichenicoccus roseus</name>
    <dbReference type="NCBI Taxonomy" id="2683649"/>
    <lineage>
        <taxon>Bacteria</taxon>
        <taxon>Pseudomonadati</taxon>
        <taxon>Pseudomonadota</taxon>
        <taxon>Alphaproteobacteria</taxon>
        <taxon>Acetobacterales</taxon>
        <taxon>Acetobacteraceae</taxon>
        <taxon>Lichenicoccus</taxon>
    </lineage>
</organism>
<dbReference type="RefSeq" id="WP_138325275.1">
    <property type="nucleotide sequence ID" value="NZ_VCDI01000002.1"/>
</dbReference>
<keyword evidence="3 6" id="KW-1133">Transmembrane helix</keyword>
<dbReference type="EMBL" id="VCDI01000002">
    <property type="protein sequence ID" value="TLU73194.1"/>
    <property type="molecule type" value="Genomic_DNA"/>
</dbReference>
<accession>A0A5R9J6F2</accession>
<dbReference type="SUPFAM" id="SSF111369">
    <property type="entry name" value="HlyD-like secretion proteins"/>
    <property type="match status" value="2"/>
</dbReference>
<keyword evidence="2 6" id="KW-0812">Transmembrane</keyword>
<feature type="domain" description="p-hydroxybenzoic acid efflux pump subunit AaeA-like beta-barrel" evidence="9">
    <location>
        <begin position="302"/>
        <end position="376"/>
    </location>
</feature>
<evidence type="ECO:0000259" key="8">
    <source>
        <dbReference type="Pfam" id="PF25917"/>
    </source>
</evidence>
<feature type="domain" description="Multidrug resistance protein MdtA-like barrel-sandwich hybrid" evidence="8">
    <location>
        <begin position="94"/>
        <end position="297"/>
    </location>
</feature>
<reference evidence="10 11" key="1">
    <citation type="submission" date="2019-05" db="EMBL/GenBank/DDBJ databases">
        <authorList>
            <person name="Pankratov T."/>
            <person name="Grouzdev D."/>
        </authorList>
    </citation>
    <scope>NUCLEOTIDE SEQUENCE [LARGE SCALE GENOMIC DNA]</scope>
    <source>
        <strain evidence="10 11">KEBCLARHB70R</strain>
    </source>
</reference>
<feature type="compositionally biased region" description="Basic and acidic residues" evidence="5">
    <location>
        <begin position="8"/>
        <end position="18"/>
    </location>
</feature>
<evidence type="ECO:0000256" key="1">
    <source>
        <dbReference type="ARBA" id="ARBA00004167"/>
    </source>
</evidence>
<dbReference type="OrthoDB" id="9811754at2"/>
<evidence type="ECO:0000313" key="11">
    <source>
        <dbReference type="Proteomes" id="UP000305654"/>
    </source>
</evidence>
<evidence type="ECO:0000256" key="5">
    <source>
        <dbReference type="SAM" id="MobiDB-lite"/>
    </source>
</evidence>
<dbReference type="Gene3D" id="2.40.30.170">
    <property type="match status" value="1"/>
</dbReference>
<keyword evidence="11" id="KW-1185">Reference proteome</keyword>
<feature type="region of interest" description="Disordered" evidence="5">
    <location>
        <begin position="1"/>
        <end position="52"/>
    </location>
</feature>
<comment type="subcellular location">
    <subcellularLocation>
        <location evidence="1">Membrane</location>
        <topology evidence="1">Single-pass membrane protein</topology>
    </subcellularLocation>
</comment>
<evidence type="ECO:0000313" key="10">
    <source>
        <dbReference type="EMBL" id="TLU73194.1"/>
    </source>
</evidence>
<keyword evidence="4 6" id="KW-0472">Membrane</keyword>
<evidence type="ECO:0000256" key="3">
    <source>
        <dbReference type="ARBA" id="ARBA00022989"/>
    </source>
</evidence>
<evidence type="ECO:0000256" key="2">
    <source>
        <dbReference type="ARBA" id="ARBA00022692"/>
    </source>
</evidence>
<gene>
    <name evidence="10" type="ORF">FE263_07155</name>
</gene>
<comment type="caution">
    <text evidence="10">The sequence shown here is derived from an EMBL/GenBank/DDBJ whole genome shotgun (WGS) entry which is preliminary data.</text>
</comment>